<evidence type="ECO:0000313" key="1">
    <source>
        <dbReference type="EMBL" id="KAH9290051.1"/>
    </source>
</evidence>
<comment type="caution">
    <text evidence="1">The sequence shown here is derived from an EMBL/GenBank/DDBJ whole genome shotgun (WGS) entry which is preliminary data.</text>
</comment>
<feature type="non-terminal residue" evidence="1">
    <location>
        <position position="86"/>
    </location>
</feature>
<name>A0AA38F622_TAXCH</name>
<keyword evidence="2" id="KW-1185">Reference proteome</keyword>
<proteinExistence type="predicted"/>
<dbReference type="Proteomes" id="UP000824469">
    <property type="component" value="Unassembled WGS sequence"/>
</dbReference>
<accession>A0AA38F622</accession>
<gene>
    <name evidence="1" type="ORF">KI387_034168</name>
</gene>
<reference evidence="1 2" key="1">
    <citation type="journal article" date="2021" name="Nat. Plants">
        <title>The Taxus genome provides insights into paclitaxel biosynthesis.</title>
        <authorList>
            <person name="Xiong X."/>
            <person name="Gou J."/>
            <person name="Liao Q."/>
            <person name="Li Y."/>
            <person name="Zhou Q."/>
            <person name="Bi G."/>
            <person name="Li C."/>
            <person name="Du R."/>
            <person name="Wang X."/>
            <person name="Sun T."/>
            <person name="Guo L."/>
            <person name="Liang H."/>
            <person name="Lu P."/>
            <person name="Wu Y."/>
            <person name="Zhang Z."/>
            <person name="Ro D.K."/>
            <person name="Shang Y."/>
            <person name="Huang S."/>
            <person name="Yan J."/>
        </authorList>
    </citation>
    <scope>NUCLEOTIDE SEQUENCE [LARGE SCALE GENOMIC DNA]</scope>
    <source>
        <strain evidence="1">Ta-2019</strain>
    </source>
</reference>
<dbReference type="AlphaFoldDB" id="A0AA38F622"/>
<dbReference type="EMBL" id="JAHRHJ020003813">
    <property type="protein sequence ID" value="KAH9290051.1"/>
    <property type="molecule type" value="Genomic_DNA"/>
</dbReference>
<evidence type="ECO:0000313" key="2">
    <source>
        <dbReference type="Proteomes" id="UP000824469"/>
    </source>
</evidence>
<organism evidence="1 2">
    <name type="scientific">Taxus chinensis</name>
    <name type="common">Chinese yew</name>
    <name type="synonym">Taxus wallichiana var. chinensis</name>
    <dbReference type="NCBI Taxonomy" id="29808"/>
    <lineage>
        <taxon>Eukaryota</taxon>
        <taxon>Viridiplantae</taxon>
        <taxon>Streptophyta</taxon>
        <taxon>Embryophyta</taxon>
        <taxon>Tracheophyta</taxon>
        <taxon>Spermatophyta</taxon>
        <taxon>Pinopsida</taxon>
        <taxon>Pinidae</taxon>
        <taxon>Conifers II</taxon>
        <taxon>Cupressales</taxon>
        <taxon>Taxaceae</taxon>
        <taxon>Taxus</taxon>
    </lineage>
</organism>
<sequence>MEKTRFWNGVWVADTRGGYDTIGIYTKNGADGAMFKVVSEGTVDTTSAIDIVGVVIMAEVGPNYETTWGNVDEGSVELVVADAEVG</sequence>
<protein>
    <submittedName>
        <fullName evidence="1">Uncharacterized protein</fullName>
    </submittedName>
</protein>